<dbReference type="PANTHER" id="PTHR10285">
    <property type="entry name" value="URIDINE KINASE"/>
    <property type="match status" value="1"/>
</dbReference>
<dbReference type="AlphaFoldDB" id="A0ABD2A3Z4"/>
<proteinExistence type="predicted"/>
<gene>
    <name evidence="1" type="ORF">V1478_015610</name>
</gene>
<evidence type="ECO:0008006" key="3">
    <source>
        <dbReference type="Google" id="ProtNLM"/>
    </source>
</evidence>
<organism evidence="1 2">
    <name type="scientific">Vespula squamosa</name>
    <name type="common">Southern yellow jacket</name>
    <name type="synonym">Wasp</name>
    <dbReference type="NCBI Taxonomy" id="30214"/>
    <lineage>
        <taxon>Eukaryota</taxon>
        <taxon>Metazoa</taxon>
        <taxon>Ecdysozoa</taxon>
        <taxon>Arthropoda</taxon>
        <taxon>Hexapoda</taxon>
        <taxon>Insecta</taxon>
        <taxon>Pterygota</taxon>
        <taxon>Neoptera</taxon>
        <taxon>Endopterygota</taxon>
        <taxon>Hymenoptera</taxon>
        <taxon>Apocrita</taxon>
        <taxon>Aculeata</taxon>
        <taxon>Vespoidea</taxon>
        <taxon>Vespidae</taxon>
        <taxon>Vespinae</taxon>
        <taxon>Vespula</taxon>
    </lineage>
</organism>
<dbReference type="EMBL" id="JAUDFV010000156">
    <property type="protein sequence ID" value="KAL2714425.1"/>
    <property type="molecule type" value="Genomic_DNA"/>
</dbReference>
<protein>
    <recommendedName>
        <fullName evidence="3">Nicotinamide riboside kinase 1</fullName>
    </recommendedName>
</protein>
<dbReference type="Proteomes" id="UP001607302">
    <property type="component" value="Unassembled WGS sequence"/>
</dbReference>
<evidence type="ECO:0000313" key="1">
    <source>
        <dbReference type="EMBL" id="KAL2714425.1"/>
    </source>
</evidence>
<dbReference type="Pfam" id="PF13238">
    <property type="entry name" value="AAA_18"/>
    <property type="match status" value="1"/>
</dbReference>
<name>A0ABD2A3Z4_VESSQ</name>
<evidence type="ECO:0000313" key="2">
    <source>
        <dbReference type="Proteomes" id="UP001607302"/>
    </source>
</evidence>
<comment type="caution">
    <text evidence="1">The sequence shown here is derived from an EMBL/GenBank/DDBJ whole genome shotgun (WGS) entry which is preliminary data.</text>
</comment>
<dbReference type="SUPFAM" id="SSF52540">
    <property type="entry name" value="P-loop containing nucleoside triphosphate hydrolases"/>
    <property type="match status" value="1"/>
</dbReference>
<sequence length="198" mass="23150">MMNRKEWLIVGISGVTCSGKSTLAKELHEKLDDSIVIHQDNYFLPPHDPRHIKIPELNHNNWEILSSLDMNKMYSDILNLIESKPKKSDKSEKKLKRVLILEGFLLFAFKPISNLCELKYFLTLTKEECWKRRSIRMYCPADVPGYFDAFVWPEYLKHLSVITQDDQACTELIFIDGTMKSHEMIQMVLTKIQDLIVC</sequence>
<reference evidence="1 2" key="1">
    <citation type="journal article" date="2024" name="Ann. Entomol. Soc. Am.">
        <title>Genomic analyses of the southern and eastern yellowjacket wasps (Hymenoptera: Vespidae) reveal evolutionary signatures of social life.</title>
        <authorList>
            <person name="Catto M.A."/>
            <person name="Caine P.B."/>
            <person name="Orr S.E."/>
            <person name="Hunt B.G."/>
            <person name="Goodisman M.A.D."/>
        </authorList>
    </citation>
    <scope>NUCLEOTIDE SEQUENCE [LARGE SCALE GENOMIC DNA]</scope>
    <source>
        <strain evidence="1">233</strain>
        <tissue evidence="1">Head and thorax</tissue>
    </source>
</reference>
<dbReference type="Gene3D" id="3.40.50.300">
    <property type="entry name" value="P-loop containing nucleotide triphosphate hydrolases"/>
    <property type="match status" value="1"/>
</dbReference>
<keyword evidence="2" id="KW-1185">Reference proteome</keyword>
<accession>A0ABD2A3Z4</accession>
<dbReference type="InterPro" id="IPR027417">
    <property type="entry name" value="P-loop_NTPase"/>
</dbReference>